<keyword evidence="1" id="KW-1133">Transmembrane helix</keyword>
<dbReference type="Proteomes" id="UP000698173">
    <property type="component" value="Unassembled WGS sequence"/>
</dbReference>
<reference evidence="2" key="2">
    <citation type="submission" date="2021-09" db="EMBL/GenBank/DDBJ databases">
        <authorList>
            <person name="Gilroy R."/>
        </authorList>
    </citation>
    <scope>NUCLEOTIDE SEQUENCE</scope>
    <source>
        <strain evidence="2">CHK171-7178</strain>
    </source>
</reference>
<organism evidence="2 3">
    <name type="scientific">Sporosarcina psychrophila</name>
    <name type="common">Bacillus psychrophilus</name>
    <dbReference type="NCBI Taxonomy" id="1476"/>
    <lineage>
        <taxon>Bacteria</taxon>
        <taxon>Bacillati</taxon>
        <taxon>Bacillota</taxon>
        <taxon>Bacilli</taxon>
        <taxon>Bacillales</taxon>
        <taxon>Caryophanaceae</taxon>
        <taxon>Sporosarcina</taxon>
    </lineage>
</organism>
<reference evidence="2" key="1">
    <citation type="journal article" date="2021" name="PeerJ">
        <title>Extensive microbial diversity within the chicken gut microbiome revealed by metagenomics and culture.</title>
        <authorList>
            <person name="Gilroy R."/>
            <person name="Ravi A."/>
            <person name="Getino M."/>
            <person name="Pursley I."/>
            <person name="Horton D.L."/>
            <person name="Alikhan N.F."/>
            <person name="Baker D."/>
            <person name="Gharbi K."/>
            <person name="Hall N."/>
            <person name="Watson M."/>
            <person name="Adriaenssens E.M."/>
            <person name="Foster-Nyarko E."/>
            <person name="Jarju S."/>
            <person name="Secka A."/>
            <person name="Antonio M."/>
            <person name="Oren A."/>
            <person name="Chaudhuri R.R."/>
            <person name="La Ragione R."/>
            <person name="Hildebrand F."/>
            <person name="Pallen M.J."/>
        </authorList>
    </citation>
    <scope>NUCLEOTIDE SEQUENCE</scope>
    <source>
        <strain evidence="2">CHK171-7178</strain>
    </source>
</reference>
<evidence type="ECO:0000313" key="2">
    <source>
        <dbReference type="EMBL" id="HJF30345.1"/>
    </source>
</evidence>
<dbReference type="EMBL" id="DYWT01000015">
    <property type="protein sequence ID" value="HJF30345.1"/>
    <property type="molecule type" value="Genomic_DNA"/>
</dbReference>
<dbReference type="AlphaFoldDB" id="A0A921FVK8"/>
<proteinExistence type="predicted"/>
<keyword evidence="1" id="KW-0812">Transmembrane</keyword>
<feature type="transmembrane region" description="Helical" evidence="1">
    <location>
        <begin position="7"/>
        <end position="25"/>
    </location>
</feature>
<keyword evidence="1" id="KW-0472">Membrane</keyword>
<name>A0A921FVK8_SPOPS</name>
<evidence type="ECO:0000256" key="1">
    <source>
        <dbReference type="SAM" id="Phobius"/>
    </source>
</evidence>
<gene>
    <name evidence="2" type="ORF">K8V56_01035</name>
</gene>
<sequence>MKKRISIVLTTIAIITFGVFTYYGSLTEANKETDSIVIDKDGEVVEPLSGNIDNRGH</sequence>
<accession>A0A921FVK8</accession>
<protein>
    <submittedName>
        <fullName evidence="2">Uncharacterized protein</fullName>
    </submittedName>
</protein>
<comment type="caution">
    <text evidence="2">The sequence shown here is derived from an EMBL/GenBank/DDBJ whole genome shotgun (WGS) entry which is preliminary data.</text>
</comment>
<evidence type="ECO:0000313" key="3">
    <source>
        <dbReference type="Proteomes" id="UP000698173"/>
    </source>
</evidence>